<evidence type="ECO:0000313" key="3">
    <source>
        <dbReference type="RefSeq" id="XP_015181547.1"/>
    </source>
</evidence>
<reference evidence="3" key="1">
    <citation type="submission" date="2025-08" db="UniProtKB">
        <authorList>
            <consortium name="RefSeq"/>
        </authorList>
    </citation>
    <scope>IDENTIFICATION</scope>
    <source>
        <tissue evidence="3">Whole body</tissue>
    </source>
</reference>
<sequence length="313" mass="35414">MTTRCNSHSLFEKCARFLLLFIIVPTYAEQACDPSKCPGPLKYYDSLGCNPVYEKEGDCCAIRYNCDKLKSRSKNKCYINGHEYAIGENLREEDANPCDIGCFCREGYDGRASFTCAIVDCFHGPVEPNCYLKHSPDKCCPGPQVCLDDIKDRPKCEVNGKVYLDGEYFTDESNPDNTCYCQPDYKGKNVEPFCKKPNRDYCNPEFRNPSNIQNNCAPVYYTDQTPQKSCSFATRCQNSNDTVIHNHDEAKHAGPNEDENMTCKFGNLTMHLGDELSQSSEDFSSCMKCLCEVPPTPTCQYLPDKECPFYGNI</sequence>
<name>A0ABM1IMW0_POLDO</name>
<proteinExistence type="predicted"/>
<keyword evidence="2" id="KW-1185">Reference proteome</keyword>
<dbReference type="Proteomes" id="UP000694924">
    <property type="component" value="Unplaced"/>
</dbReference>
<evidence type="ECO:0000256" key="1">
    <source>
        <dbReference type="SAM" id="SignalP"/>
    </source>
</evidence>
<evidence type="ECO:0000313" key="2">
    <source>
        <dbReference type="Proteomes" id="UP000694924"/>
    </source>
</evidence>
<protein>
    <submittedName>
        <fullName evidence="3">Kielin/chordin-like protein</fullName>
    </submittedName>
</protein>
<gene>
    <name evidence="3" type="primary">LOC107069085</name>
</gene>
<dbReference type="GeneID" id="107069085"/>
<organism evidence="2 3">
    <name type="scientific">Polistes dominula</name>
    <name type="common">European paper wasp</name>
    <name type="synonym">Vespa dominula</name>
    <dbReference type="NCBI Taxonomy" id="743375"/>
    <lineage>
        <taxon>Eukaryota</taxon>
        <taxon>Metazoa</taxon>
        <taxon>Ecdysozoa</taxon>
        <taxon>Arthropoda</taxon>
        <taxon>Hexapoda</taxon>
        <taxon>Insecta</taxon>
        <taxon>Pterygota</taxon>
        <taxon>Neoptera</taxon>
        <taxon>Endopterygota</taxon>
        <taxon>Hymenoptera</taxon>
        <taxon>Apocrita</taxon>
        <taxon>Aculeata</taxon>
        <taxon>Vespoidea</taxon>
        <taxon>Vespidae</taxon>
        <taxon>Polistinae</taxon>
        <taxon>Polistini</taxon>
        <taxon>Polistes</taxon>
    </lineage>
</organism>
<feature type="signal peptide" evidence="1">
    <location>
        <begin position="1"/>
        <end position="28"/>
    </location>
</feature>
<keyword evidence="1" id="KW-0732">Signal</keyword>
<feature type="chain" id="PRO_5047158531" evidence="1">
    <location>
        <begin position="29"/>
        <end position="313"/>
    </location>
</feature>
<dbReference type="RefSeq" id="XP_015181547.1">
    <property type="nucleotide sequence ID" value="XM_015326061.1"/>
</dbReference>
<accession>A0ABM1IMW0</accession>